<feature type="non-terminal residue" evidence="2">
    <location>
        <position position="1"/>
    </location>
</feature>
<dbReference type="AlphaFoldDB" id="A0A6P7F6T7"/>
<feature type="region of interest" description="Disordered" evidence="1">
    <location>
        <begin position="205"/>
        <end position="237"/>
    </location>
</feature>
<evidence type="ECO:0000313" key="2">
    <source>
        <dbReference type="RefSeq" id="XP_028130557.1"/>
    </source>
</evidence>
<feature type="compositionally biased region" description="Basic and acidic residues" evidence="1">
    <location>
        <begin position="281"/>
        <end position="292"/>
    </location>
</feature>
<proteinExistence type="predicted"/>
<evidence type="ECO:0000256" key="1">
    <source>
        <dbReference type="SAM" id="MobiDB-lite"/>
    </source>
</evidence>
<feature type="compositionally biased region" description="Polar residues" evidence="1">
    <location>
        <begin position="119"/>
        <end position="130"/>
    </location>
</feature>
<sequence length="418" mass="47521">RNKEENNRKPNQKRLSTKNSAFEEESDFNGNKQEKSKRSNGNLGVISETNEEDISTDNLKPNKSTNKEQNNRKSNQKRLSTKNSAIEEESDSNGNKHEKSKRSKFNVGCVSESDEEEISTQNVERIPSTNKKNKRTKLESLKFIIGSSLFGGKRRDSRRSHNGNLSETELDRTSLSSKKIKPNTQHQGNDEFVFTAPDCVKMVDSSETDLKGGRPPKPKLKRGRSRKTEHQGNDEFVFTAPDCMKMVDSSETDLKGGRPPKPKLKRGRSRKTELSSSTERQSNDEFAFKRLDCPQMAESSETDLNDKRSKRGVPRKTDSCINYNSNSTEITNTTDEGNRKTHDTVLIDSSKIFMVSGKFGVEPDVVKPLARNWYNLNKSFSVLDKSLVVDRRFLSLQLPKTRKLYSPTHWLESMSRSP</sequence>
<accession>A0A6P7F6T7</accession>
<organism evidence="2">
    <name type="scientific">Diabrotica virgifera virgifera</name>
    <name type="common">western corn rootworm</name>
    <dbReference type="NCBI Taxonomy" id="50390"/>
    <lineage>
        <taxon>Eukaryota</taxon>
        <taxon>Metazoa</taxon>
        <taxon>Ecdysozoa</taxon>
        <taxon>Arthropoda</taxon>
        <taxon>Hexapoda</taxon>
        <taxon>Insecta</taxon>
        <taxon>Pterygota</taxon>
        <taxon>Neoptera</taxon>
        <taxon>Endopterygota</taxon>
        <taxon>Coleoptera</taxon>
        <taxon>Polyphaga</taxon>
        <taxon>Cucujiformia</taxon>
        <taxon>Chrysomeloidea</taxon>
        <taxon>Chrysomelidae</taxon>
        <taxon>Galerucinae</taxon>
        <taxon>Diabroticina</taxon>
        <taxon>Diabroticites</taxon>
        <taxon>Diabrotica</taxon>
    </lineage>
</organism>
<feature type="compositionally biased region" description="Polar residues" evidence="1">
    <location>
        <begin position="162"/>
        <end position="187"/>
    </location>
</feature>
<gene>
    <name evidence="2" type="primary">LOC114326396</name>
</gene>
<name>A0A6P7F6T7_DIAVI</name>
<reference evidence="2" key="1">
    <citation type="submission" date="2025-08" db="UniProtKB">
        <authorList>
            <consortium name="RefSeq"/>
        </authorList>
    </citation>
    <scope>IDENTIFICATION</scope>
    <source>
        <tissue evidence="2">Whole insect</tissue>
    </source>
</reference>
<feature type="compositionally biased region" description="Basic residues" evidence="1">
    <location>
        <begin position="214"/>
        <end position="225"/>
    </location>
</feature>
<dbReference type="RefSeq" id="XP_028130557.1">
    <property type="nucleotide sequence ID" value="XM_028274756.1"/>
</dbReference>
<feature type="compositionally biased region" description="Basic residues" evidence="1">
    <location>
        <begin position="258"/>
        <end position="269"/>
    </location>
</feature>
<feature type="region of interest" description="Disordered" evidence="1">
    <location>
        <begin position="249"/>
        <end position="324"/>
    </location>
</feature>
<feature type="region of interest" description="Disordered" evidence="1">
    <location>
        <begin position="1"/>
        <end position="193"/>
    </location>
</feature>
<protein>
    <submittedName>
        <fullName evidence="2">Uncharacterized protein LOC114326396</fullName>
    </submittedName>
</protein>
<dbReference type="OrthoDB" id="6784620at2759"/>
<dbReference type="InParanoid" id="A0A6P7F6T7"/>